<dbReference type="Proteomes" id="UP000317078">
    <property type="component" value="Unassembled WGS sequence"/>
</dbReference>
<proteinExistence type="predicted"/>
<keyword evidence="2" id="KW-1185">Reference proteome</keyword>
<dbReference type="EMBL" id="RCZP01000129">
    <property type="protein sequence ID" value="TPG33984.1"/>
    <property type="molecule type" value="Genomic_DNA"/>
</dbReference>
<dbReference type="RefSeq" id="WP_206667742.1">
    <property type="nucleotide sequence ID" value="NZ_RCZP01000129.1"/>
</dbReference>
<feature type="non-terminal residue" evidence="1">
    <location>
        <position position="80"/>
    </location>
</feature>
<protein>
    <submittedName>
        <fullName evidence="1">Uncharacterized protein</fullName>
    </submittedName>
</protein>
<comment type="caution">
    <text evidence="1">The sequence shown here is derived from an EMBL/GenBank/DDBJ whole genome shotgun (WGS) entry which is preliminary data.</text>
</comment>
<evidence type="ECO:0000313" key="2">
    <source>
        <dbReference type="Proteomes" id="UP000317078"/>
    </source>
</evidence>
<evidence type="ECO:0000313" key="1">
    <source>
        <dbReference type="EMBL" id="TPG33984.1"/>
    </source>
</evidence>
<gene>
    <name evidence="1" type="ORF">EAH89_30760</name>
</gene>
<reference evidence="1 2" key="1">
    <citation type="journal article" date="2019" name="Environ. Microbiol.">
        <title>Species interactions and distinct microbial communities in high Arctic permafrost affected cryosols are associated with the CH4 and CO2 gas fluxes.</title>
        <authorList>
            <person name="Altshuler I."/>
            <person name="Hamel J."/>
            <person name="Turney S."/>
            <person name="Magnuson E."/>
            <person name="Levesque R."/>
            <person name="Greer C."/>
            <person name="Whyte L.G."/>
        </authorList>
    </citation>
    <scope>NUCLEOTIDE SEQUENCE [LARGE SCALE GENOMIC DNA]</scope>
    <source>
        <strain evidence="1 2">S9.3B</strain>
    </source>
</reference>
<name>A0A502E9C6_9PROT</name>
<dbReference type="AlphaFoldDB" id="A0A502E9C6"/>
<organism evidence="1 2">
    <name type="scientific">Muricoccus nepalensis</name>
    <dbReference type="NCBI Taxonomy" id="1854500"/>
    <lineage>
        <taxon>Bacteria</taxon>
        <taxon>Pseudomonadati</taxon>
        <taxon>Pseudomonadota</taxon>
        <taxon>Alphaproteobacteria</taxon>
        <taxon>Acetobacterales</taxon>
        <taxon>Roseomonadaceae</taxon>
        <taxon>Muricoccus</taxon>
    </lineage>
</organism>
<accession>A0A502E9C6</accession>
<sequence>MHTFTTIVPALPHRIWLDHPVDLRTAFTDEEIAAAERDIQNISTFDDVMRHVGSHGTLLTCTEHRDDPEVLKVVTLLTRC</sequence>